<dbReference type="Proteomes" id="UP000241936">
    <property type="component" value="Chromosome"/>
</dbReference>
<protein>
    <submittedName>
        <fullName evidence="2">Uncharacterized protein</fullName>
    </submittedName>
</protein>
<evidence type="ECO:0000313" key="2">
    <source>
        <dbReference type="EMBL" id="AVU78264.1"/>
    </source>
</evidence>
<proteinExistence type="predicted"/>
<evidence type="ECO:0000256" key="1">
    <source>
        <dbReference type="SAM" id="MobiDB-lite"/>
    </source>
</evidence>
<dbReference type="EMBL" id="CP024081">
    <property type="protein sequence ID" value="AVU78264.1"/>
    <property type="molecule type" value="Genomic_DNA"/>
</dbReference>
<evidence type="ECO:0000313" key="3">
    <source>
        <dbReference type="Proteomes" id="UP000241936"/>
    </source>
</evidence>
<gene>
    <name evidence="2" type="ORF">CRX69_24970</name>
</gene>
<name>A0ABN5JZF5_9PSED</name>
<keyword evidence="3" id="KW-1185">Reference proteome</keyword>
<organism evidence="2 3">
    <name type="scientific">Pseudomonas rhizophila</name>
    <dbReference type="NCBI Taxonomy" id="2045200"/>
    <lineage>
        <taxon>Bacteria</taxon>
        <taxon>Pseudomonadati</taxon>
        <taxon>Pseudomonadota</taxon>
        <taxon>Gammaproteobacteria</taxon>
        <taxon>Pseudomonadales</taxon>
        <taxon>Pseudomonadaceae</taxon>
        <taxon>Pseudomonas</taxon>
    </lineage>
</organism>
<sequence length="118" mass="13615">MTPSRDSSYKPGSAKIRRRQTRPARIGRLSSHLIRLALHHRNVVQSILLVRPFGKGFDERNLRHMRDFYQSFPIWNAVRHIFGVPRNAQCRRFAGDRPGASLEARQPRLTTGELKANS</sequence>
<accession>A0ABN5JZF5</accession>
<feature type="region of interest" description="Disordered" evidence="1">
    <location>
        <begin position="96"/>
        <end position="118"/>
    </location>
</feature>
<feature type="region of interest" description="Disordered" evidence="1">
    <location>
        <begin position="1"/>
        <end position="22"/>
    </location>
</feature>
<reference evidence="2 3" key="1">
    <citation type="journal article" date="2018" name="Front. Microbiol.">
        <title>Pseudomonas rhizophila S211, a New Plant Growth-Promoting Rhizobacterium with Potential in Pesticide-Bioremediation.</title>
        <authorList>
            <person name="Hassen W."/>
            <person name="Neifar M."/>
            <person name="Cherif H."/>
            <person name="Najjari A."/>
            <person name="Chouchane H."/>
            <person name="Driouich R.C."/>
            <person name="Salah A."/>
            <person name="Naili F."/>
            <person name="Mosbah A."/>
            <person name="Souissi Y."/>
            <person name="Raddadi N."/>
            <person name="Ouzari H.I."/>
            <person name="Fava F."/>
            <person name="Cherif A."/>
        </authorList>
    </citation>
    <scope>NUCLEOTIDE SEQUENCE [LARGE SCALE GENOMIC DNA]</scope>
    <source>
        <strain evidence="2 3">S211</strain>
    </source>
</reference>